<keyword evidence="1" id="KW-0805">Transcription regulation</keyword>
<dbReference type="InterPro" id="IPR036390">
    <property type="entry name" value="WH_DNA-bd_sf"/>
</dbReference>
<dbReference type="Gene3D" id="1.10.10.10">
    <property type="entry name" value="Winged helix-like DNA-binding domain superfamily/Winged helix DNA-binding domain"/>
    <property type="match status" value="1"/>
</dbReference>
<protein>
    <submittedName>
        <fullName evidence="5">Helix-turn-helix transcriptional regulator</fullName>
    </submittedName>
</protein>
<evidence type="ECO:0000256" key="3">
    <source>
        <dbReference type="ARBA" id="ARBA00023163"/>
    </source>
</evidence>
<proteinExistence type="predicted"/>
<evidence type="ECO:0000256" key="2">
    <source>
        <dbReference type="ARBA" id="ARBA00023125"/>
    </source>
</evidence>
<dbReference type="GO" id="GO:0003677">
    <property type="term" value="F:DNA binding"/>
    <property type="evidence" value="ECO:0007669"/>
    <property type="project" value="UniProtKB-KW"/>
</dbReference>
<dbReference type="Proteomes" id="UP000668403">
    <property type="component" value="Unassembled WGS sequence"/>
</dbReference>
<dbReference type="AlphaFoldDB" id="A0A939TM99"/>
<comment type="caution">
    <text evidence="5">The sequence shown here is derived from an EMBL/GenBank/DDBJ whole genome shotgun (WGS) entry which is preliminary data.</text>
</comment>
<dbReference type="RefSeq" id="WP_208237164.1">
    <property type="nucleotide sequence ID" value="NZ_BAAAQU010000001.1"/>
</dbReference>
<dbReference type="PANTHER" id="PTHR33204:SF39">
    <property type="entry name" value="TRANSCRIPTIONAL REGULATORY PROTEIN"/>
    <property type="match status" value="1"/>
</dbReference>
<keyword evidence="2" id="KW-0238">DNA-binding</keyword>
<dbReference type="SUPFAM" id="SSF46785">
    <property type="entry name" value="Winged helix' DNA-binding domain"/>
    <property type="match status" value="1"/>
</dbReference>
<dbReference type="EMBL" id="JAGFBF010000001">
    <property type="protein sequence ID" value="MBO2989248.1"/>
    <property type="molecule type" value="Genomic_DNA"/>
</dbReference>
<dbReference type="PROSITE" id="PS51118">
    <property type="entry name" value="HTH_HXLR"/>
    <property type="match status" value="1"/>
</dbReference>
<evidence type="ECO:0000313" key="5">
    <source>
        <dbReference type="EMBL" id="MBO2989248.1"/>
    </source>
</evidence>
<evidence type="ECO:0000256" key="1">
    <source>
        <dbReference type="ARBA" id="ARBA00023015"/>
    </source>
</evidence>
<sequence>MSDAEWDPYNRDCPSRTLLDRVSNRWSILVIGTLASGPRRFNEIAAAVDGVSQKMLAQTLRGLEHDGLVTRTVTAQVPVRVDYALTEAGQSLREPLAALEGWVRAHMSDVAAARGETAGVA</sequence>
<dbReference type="InterPro" id="IPR002577">
    <property type="entry name" value="HTH_HxlR"/>
</dbReference>
<evidence type="ECO:0000259" key="4">
    <source>
        <dbReference type="PROSITE" id="PS51118"/>
    </source>
</evidence>
<organism evidence="5 6">
    <name type="scientific">Leucobacter tardus</name>
    <dbReference type="NCBI Taxonomy" id="501483"/>
    <lineage>
        <taxon>Bacteria</taxon>
        <taxon>Bacillati</taxon>
        <taxon>Actinomycetota</taxon>
        <taxon>Actinomycetes</taxon>
        <taxon>Micrococcales</taxon>
        <taxon>Microbacteriaceae</taxon>
        <taxon>Leucobacter</taxon>
    </lineage>
</organism>
<keyword evidence="3" id="KW-0804">Transcription</keyword>
<dbReference type="PANTHER" id="PTHR33204">
    <property type="entry name" value="TRANSCRIPTIONAL REGULATOR, MARR FAMILY"/>
    <property type="match status" value="1"/>
</dbReference>
<reference evidence="5" key="1">
    <citation type="submission" date="2021-03" db="EMBL/GenBank/DDBJ databases">
        <title>Leucobacter chromiisoli sp. nov., isolated from chromium-containing soil of chemical plant.</title>
        <authorList>
            <person name="Xu Z."/>
        </authorList>
    </citation>
    <scope>NUCLEOTIDE SEQUENCE</scope>
    <source>
        <strain evidence="5">K 70/01</strain>
    </source>
</reference>
<keyword evidence="6" id="KW-1185">Reference proteome</keyword>
<gene>
    <name evidence="5" type="ORF">J4H85_04445</name>
</gene>
<dbReference type="Pfam" id="PF01638">
    <property type="entry name" value="HxlR"/>
    <property type="match status" value="1"/>
</dbReference>
<evidence type="ECO:0000313" key="6">
    <source>
        <dbReference type="Proteomes" id="UP000668403"/>
    </source>
</evidence>
<feature type="domain" description="HTH hxlR-type" evidence="4">
    <location>
        <begin position="13"/>
        <end position="111"/>
    </location>
</feature>
<accession>A0A939TM99</accession>
<dbReference type="InterPro" id="IPR036388">
    <property type="entry name" value="WH-like_DNA-bd_sf"/>
</dbReference>
<name>A0A939TM99_9MICO</name>